<organism evidence="1 2">
    <name type="scientific">Mediterraneibacter gnavus (strain ATCC 29149 / DSM 114966 / JCM 6515 / VPI C7-9)</name>
    <name type="common">Ruminococcus gnavus</name>
    <dbReference type="NCBI Taxonomy" id="411470"/>
    <lineage>
        <taxon>Bacteria</taxon>
        <taxon>Bacillati</taxon>
        <taxon>Bacillota</taxon>
        <taxon>Clostridia</taxon>
        <taxon>Lachnospirales</taxon>
        <taxon>Lachnospiraceae</taxon>
        <taxon>Mediterraneibacter</taxon>
    </lineage>
</organism>
<dbReference type="Proteomes" id="UP000004410">
    <property type="component" value="Unassembled WGS sequence"/>
</dbReference>
<reference evidence="1 2" key="1">
    <citation type="submission" date="2007-04" db="EMBL/GenBank/DDBJ databases">
        <authorList>
            <person name="Fulton L."/>
            <person name="Clifton S."/>
            <person name="Fulton B."/>
            <person name="Xu J."/>
            <person name="Minx P."/>
            <person name="Pepin K.H."/>
            <person name="Johnson M."/>
            <person name="Thiruvilangam P."/>
            <person name="Bhonagiri V."/>
            <person name="Nash W.E."/>
            <person name="Mardis E.R."/>
            <person name="Wilson R.K."/>
        </authorList>
    </citation>
    <scope>NUCLEOTIDE SEQUENCE [LARGE SCALE GENOMIC DNA]</scope>
    <source>
        <strain evidence="1 2">ATCC 29149</strain>
    </source>
</reference>
<dbReference type="PaxDb" id="411470-RUMGNA_02870"/>
<accession>A7B5N1</accession>
<comment type="caution">
    <text evidence="1">The sequence shown here is derived from an EMBL/GenBank/DDBJ whole genome shotgun (WGS) entry which is preliminary data.</text>
</comment>
<sequence length="49" mass="5800">MFDDITEKHREIEKIVLKNAHKSYLYTKFICVIIKQVKQMKGALNNGVY</sequence>
<proteinExistence type="predicted"/>
<evidence type="ECO:0000313" key="1">
    <source>
        <dbReference type="EMBL" id="EDN76818.1"/>
    </source>
</evidence>
<protein>
    <submittedName>
        <fullName evidence="1">Uncharacterized protein</fullName>
    </submittedName>
</protein>
<evidence type="ECO:0000313" key="2">
    <source>
        <dbReference type="Proteomes" id="UP000004410"/>
    </source>
</evidence>
<dbReference type="EMBL" id="AAYG02000022">
    <property type="protein sequence ID" value="EDN76818.1"/>
    <property type="molecule type" value="Genomic_DNA"/>
</dbReference>
<gene>
    <name evidence="1" type="ORF">RUMGNA_02870</name>
</gene>
<reference evidence="1 2" key="2">
    <citation type="submission" date="2007-06" db="EMBL/GenBank/DDBJ databases">
        <title>Draft genome sequence of Ruminococcus gnavus (ATCC 29149).</title>
        <authorList>
            <person name="Sudarsanam P."/>
            <person name="Ley R."/>
            <person name="Guruge J."/>
            <person name="Turnbaugh P.J."/>
            <person name="Mahowald M."/>
            <person name="Liep D."/>
            <person name="Gordon J."/>
        </authorList>
    </citation>
    <scope>NUCLEOTIDE SEQUENCE [LARGE SCALE GENOMIC DNA]</scope>
    <source>
        <strain evidence="1 2">ATCC 29149</strain>
    </source>
</reference>
<dbReference type="AlphaFoldDB" id="A7B5N1"/>
<name>A7B5N1_MEDG7</name>